<dbReference type="Proteomes" id="UP001162131">
    <property type="component" value="Unassembled WGS sequence"/>
</dbReference>
<evidence type="ECO:0000313" key="7">
    <source>
        <dbReference type="EMBL" id="CAG9330578.1"/>
    </source>
</evidence>
<dbReference type="PANTHER" id="PTHR11409:SF39">
    <property type="entry name" value="ADENOSINE DEAMINASE 2"/>
    <property type="match status" value="1"/>
</dbReference>
<name>A0AAU9K107_9CILI</name>
<comment type="cofactor">
    <cofactor evidence="1">
        <name>Zn(2+)</name>
        <dbReference type="ChEBI" id="CHEBI:29105"/>
    </cofactor>
</comment>
<evidence type="ECO:0000256" key="5">
    <source>
        <dbReference type="ARBA" id="ARBA00022801"/>
    </source>
</evidence>
<gene>
    <name evidence="7" type="ORF">BSTOLATCC_MIC51160</name>
</gene>
<keyword evidence="4" id="KW-0660">Purine salvage</keyword>
<dbReference type="InterPro" id="IPR001365">
    <property type="entry name" value="A_deaminase_dom"/>
</dbReference>
<dbReference type="InterPro" id="IPR006330">
    <property type="entry name" value="Ado/ade_deaminase"/>
</dbReference>
<dbReference type="GO" id="GO:0046872">
    <property type="term" value="F:metal ion binding"/>
    <property type="evidence" value="ECO:0007669"/>
    <property type="project" value="UniProtKB-KW"/>
</dbReference>
<evidence type="ECO:0000313" key="8">
    <source>
        <dbReference type="Proteomes" id="UP001162131"/>
    </source>
</evidence>
<dbReference type="SUPFAM" id="SSF51556">
    <property type="entry name" value="Metallo-dependent hydrolases"/>
    <property type="match status" value="1"/>
</dbReference>
<dbReference type="GO" id="GO:0006166">
    <property type="term" value="P:purine ribonucleoside salvage"/>
    <property type="evidence" value="ECO:0007669"/>
    <property type="project" value="UniProtKB-KW"/>
</dbReference>
<keyword evidence="5" id="KW-0378">Hydrolase</keyword>
<dbReference type="EMBL" id="CAJZBQ010000051">
    <property type="protein sequence ID" value="CAG9330578.1"/>
    <property type="molecule type" value="Genomic_DNA"/>
</dbReference>
<evidence type="ECO:0000256" key="4">
    <source>
        <dbReference type="ARBA" id="ARBA00022726"/>
    </source>
</evidence>
<evidence type="ECO:0000259" key="6">
    <source>
        <dbReference type="Pfam" id="PF00962"/>
    </source>
</evidence>
<proteinExistence type="predicted"/>
<dbReference type="GO" id="GO:0046103">
    <property type="term" value="P:inosine biosynthetic process"/>
    <property type="evidence" value="ECO:0007669"/>
    <property type="project" value="TreeGrafter"/>
</dbReference>
<evidence type="ECO:0000256" key="2">
    <source>
        <dbReference type="ARBA" id="ARBA00005058"/>
    </source>
</evidence>
<dbReference type="GO" id="GO:0006154">
    <property type="term" value="P:adenosine catabolic process"/>
    <property type="evidence" value="ECO:0007669"/>
    <property type="project" value="TreeGrafter"/>
</dbReference>
<dbReference type="GO" id="GO:0004000">
    <property type="term" value="F:adenosine deaminase activity"/>
    <property type="evidence" value="ECO:0007669"/>
    <property type="project" value="TreeGrafter"/>
</dbReference>
<dbReference type="Pfam" id="PF00962">
    <property type="entry name" value="A_deaminase"/>
    <property type="match status" value="1"/>
</dbReference>
<comment type="caution">
    <text evidence="7">The sequence shown here is derived from an EMBL/GenBank/DDBJ whole genome shotgun (WGS) entry which is preliminary data.</text>
</comment>
<evidence type="ECO:0000256" key="3">
    <source>
        <dbReference type="ARBA" id="ARBA00022723"/>
    </source>
</evidence>
<dbReference type="Gene3D" id="3.20.20.140">
    <property type="entry name" value="Metal-dependent hydrolases"/>
    <property type="match status" value="1"/>
</dbReference>
<dbReference type="PANTHER" id="PTHR11409">
    <property type="entry name" value="ADENOSINE DEAMINASE"/>
    <property type="match status" value="1"/>
</dbReference>
<dbReference type="AlphaFoldDB" id="A0AAU9K107"/>
<feature type="domain" description="Adenosine deaminase" evidence="6">
    <location>
        <begin position="195"/>
        <end position="440"/>
    </location>
</feature>
<reference evidence="7" key="1">
    <citation type="submission" date="2021-09" db="EMBL/GenBank/DDBJ databases">
        <authorList>
            <consortium name="AG Swart"/>
            <person name="Singh M."/>
            <person name="Singh A."/>
            <person name="Seah K."/>
            <person name="Emmerich C."/>
        </authorList>
    </citation>
    <scope>NUCLEOTIDE SEQUENCE</scope>
    <source>
        <strain evidence="7">ATCC30299</strain>
    </source>
</reference>
<dbReference type="InterPro" id="IPR032466">
    <property type="entry name" value="Metal_Hydrolase"/>
</dbReference>
<sequence length="458" mass="53194">MEEYFRLRNDLIRSDSTSLGLSQPSELEALASSKLNLLREEFSSRFSIDDMLDFWGIKDRVISTRLFQTLKKMPKGAVLHLHYGGTLPATEVLPLLKHDPQIYIKIEGGQITTYGSYQENATQLSEFLSNPDNEQLFVTAIEMNREKSFGLPSQRWTHFEGIFTATLLYTYTEKRIYEKYLEIFFTKFYEENIQRIEYRHMPFAMKDLGRTIFIDEEMDFIKGLCDKFSSAHPDFSSGTILSTHKAFSKERIISEGEEIYRLHLKYPRFVLGFDILGEEETYKEDEEIYAAIHVIRQKAKESGNDFPMYIHAGEVVSKPAPIIYDAFALETKRLAHGISLIKHPHLMEIAKEKKITIEACPISNMLLGYVRDPRIHPALAYLFQGLPVTISSDDPGLFGYCGVTHDWVWIYVLWGIDLMHLKKLVEYSIDGCTEPEEVRRAWEPKWQEFIQYLANLEI</sequence>
<accession>A0AAU9K107</accession>
<comment type="pathway">
    <text evidence="2">Purine metabolism; purine nucleoside salvage.</text>
</comment>
<keyword evidence="8" id="KW-1185">Reference proteome</keyword>
<protein>
    <recommendedName>
        <fullName evidence="6">Adenosine deaminase domain-containing protein</fullName>
    </recommendedName>
</protein>
<organism evidence="7 8">
    <name type="scientific">Blepharisma stoltei</name>
    <dbReference type="NCBI Taxonomy" id="1481888"/>
    <lineage>
        <taxon>Eukaryota</taxon>
        <taxon>Sar</taxon>
        <taxon>Alveolata</taxon>
        <taxon>Ciliophora</taxon>
        <taxon>Postciliodesmatophora</taxon>
        <taxon>Heterotrichea</taxon>
        <taxon>Heterotrichida</taxon>
        <taxon>Blepharismidae</taxon>
        <taxon>Blepharisma</taxon>
    </lineage>
</organism>
<keyword evidence="3" id="KW-0479">Metal-binding</keyword>
<evidence type="ECO:0000256" key="1">
    <source>
        <dbReference type="ARBA" id="ARBA00001947"/>
    </source>
</evidence>